<comment type="function">
    <text evidence="6 8">Binds together with bS18 to 16S ribosomal RNA.</text>
</comment>
<dbReference type="InterPro" id="IPR020814">
    <property type="entry name" value="Ribosomal_S6_plastid/chlpt"/>
</dbReference>
<dbReference type="GO" id="GO:0070181">
    <property type="term" value="F:small ribosomal subunit rRNA binding"/>
    <property type="evidence" value="ECO:0007669"/>
    <property type="project" value="TreeGrafter"/>
</dbReference>
<dbReference type="GO" id="GO:0005737">
    <property type="term" value="C:cytoplasm"/>
    <property type="evidence" value="ECO:0007669"/>
    <property type="project" value="UniProtKB-ARBA"/>
</dbReference>
<keyword evidence="10" id="KW-1185">Reference proteome</keyword>
<dbReference type="RefSeq" id="WP_264842471.1">
    <property type="nucleotide sequence ID" value="NZ_AP025628.1"/>
</dbReference>
<dbReference type="PROSITE" id="PS01048">
    <property type="entry name" value="RIBOSOMAL_S6"/>
    <property type="match status" value="1"/>
</dbReference>
<dbReference type="NCBIfam" id="TIGR00166">
    <property type="entry name" value="S6"/>
    <property type="match status" value="1"/>
</dbReference>
<evidence type="ECO:0000256" key="8">
    <source>
        <dbReference type="HAMAP-Rule" id="MF_00360"/>
    </source>
</evidence>
<dbReference type="PANTHER" id="PTHR21011:SF1">
    <property type="entry name" value="SMALL RIBOSOMAL SUBUNIT PROTEIN BS6M"/>
    <property type="match status" value="1"/>
</dbReference>
<keyword evidence="2 8" id="KW-0699">rRNA-binding</keyword>
<dbReference type="PANTHER" id="PTHR21011">
    <property type="entry name" value="MITOCHONDRIAL 28S RIBOSOMAL PROTEIN S6"/>
    <property type="match status" value="1"/>
</dbReference>
<dbReference type="GO" id="GO:0006412">
    <property type="term" value="P:translation"/>
    <property type="evidence" value="ECO:0007669"/>
    <property type="project" value="UniProtKB-UniRule"/>
</dbReference>
<dbReference type="InterPro" id="IPR014717">
    <property type="entry name" value="Transl_elong_EF1B/ribsomal_bS6"/>
</dbReference>
<dbReference type="FunFam" id="3.30.70.60:FF:000002">
    <property type="entry name" value="30S ribosomal protein S6"/>
    <property type="match status" value="1"/>
</dbReference>
<dbReference type="InterPro" id="IPR035980">
    <property type="entry name" value="Ribosomal_bS6_sf"/>
</dbReference>
<evidence type="ECO:0000256" key="1">
    <source>
        <dbReference type="ARBA" id="ARBA00009512"/>
    </source>
</evidence>
<evidence type="ECO:0000256" key="5">
    <source>
        <dbReference type="ARBA" id="ARBA00023274"/>
    </source>
</evidence>
<keyword evidence="4 8" id="KW-0689">Ribosomal protein</keyword>
<evidence type="ECO:0000256" key="7">
    <source>
        <dbReference type="ARBA" id="ARBA00035294"/>
    </source>
</evidence>
<dbReference type="Proteomes" id="UP001163687">
    <property type="component" value="Chromosome"/>
</dbReference>
<dbReference type="CDD" id="cd00473">
    <property type="entry name" value="bS6"/>
    <property type="match status" value="1"/>
</dbReference>
<evidence type="ECO:0000313" key="9">
    <source>
        <dbReference type="EMBL" id="BDG61848.1"/>
    </source>
</evidence>
<evidence type="ECO:0000256" key="6">
    <source>
        <dbReference type="ARBA" id="ARBA00035104"/>
    </source>
</evidence>
<dbReference type="KEGG" id="cmic:caldi_29380"/>
<proteinExistence type="inferred from homology"/>
<dbReference type="InterPro" id="IPR000529">
    <property type="entry name" value="Ribosomal_bS6"/>
</dbReference>
<keyword evidence="3 8" id="KW-0694">RNA-binding</keyword>
<evidence type="ECO:0000256" key="2">
    <source>
        <dbReference type="ARBA" id="ARBA00022730"/>
    </source>
</evidence>
<dbReference type="AlphaFoldDB" id="A0AA35G9U6"/>
<organism evidence="9 10">
    <name type="scientific">Caldinitratiruptor microaerophilus</name>
    <dbReference type="NCBI Taxonomy" id="671077"/>
    <lineage>
        <taxon>Bacteria</taxon>
        <taxon>Bacillati</taxon>
        <taxon>Bacillota</taxon>
        <taxon>Clostridia</taxon>
        <taxon>Eubacteriales</taxon>
        <taxon>Symbiobacteriaceae</taxon>
        <taxon>Caldinitratiruptor</taxon>
    </lineage>
</organism>
<sequence length="95" mass="11036">MRSYELMMVVRPDLEEEATKAVVEKAKGIITTGGGVVEKEDLWGKRRLAYEIRNFRDGYYAVLNFRAGTEVPKELDRVLRITDEVIRHIIVRPEE</sequence>
<name>A0AA35G9U6_9FIRM</name>
<dbReference type="InterPro" id="IPR020815">
    <property type="entry name" value="Ribosomal_bS6_CS"/>
</dbReference>
<reference evidence="9" key="1">
    <citation type="submission" date="2022-03" db="EMBL/GenBank/DDBJ databases">
        <title>Complete genome sequence of Caldinitratiruptor microaerophilus.</title>
        <authorList>
            <person name="Mukaiyama R."/>
            <person name="Nishiyama T."/>
            <person name="Ueda K."/>
        </authorList>
    </citation>
    <scope>NUCLEOTIDE SEQUENCE</scope>
    <source>
        <strain evidence="9">JCM 16183</strain>
    </source>
</reference>
<dbReference type="GO" id="GO:1990904">
    <property type="term" value="C:ribonucleoprotein complex"/>
    <property type="evidence" value="ECO:0007669"/>
    <property type="project" value="UniProtKB-KW"/>
</dbReference>
<dbReference type="HAMAP" id="MF_00360">
    <property type="entry name" value="Ribosomal_bS6"/>
    <property type="match status" value="1"/>
</dbReference>
<dbReference type="Gene3D" id="3.30.70.60">
    <property type="match status" value="1"/>
</dbReference>
<dbReference type="GO" id="GO:0003735">
    <property type="term" value="F:structural constituent of ribosome"/>
    <property type="evidence" value="ECO:0007669"/>
    <property type="project" value="InterPro"/>
</dbReference>
<accession>A0AA35G9U6</accession>
<keyword evidence="5 8" id="KW-0687">Ribonucleoprotein</keyword>
<dbReference type="SUPFAM" id="SSF54995">
    <property type="entry name" value="Ribosomal protein S6"/>
    <property type="match status" value="1"/>
</dbReference>
<gene>
    <name evidence="8 9" type="primary">rpsF</name>
    <name evidence="9" type="ORF">caldi_29380</name>
</gene>
<comment type="similarity">
    <text evidence="1 8">Belongs to the bacterial ribosomal protein bS6 family.</text>
</comment>
<dbReference type="GO" id="GO:0005840">
    <property type="term" value="C:ribosome"/>
    <property type="evidence" value="ECO:0007669"/>
    <property type="project" value="UniProtKB-KW"/>
</dbReference>
<protein>
    <recommendedName>
        <fullName evidence="7 8">Small ribosomal subunit protein bS6</fullName>
    </recommendedName>
</protein>
<evidence type="ECO:0000256" key="4">
    <source>
        <dbReference type="ARBA" id="ARBA00022980"/>
    </source>
</evidence>
<dbReference type="EMBL" id="AP025628">
    <property type="protein sequence ID" value="BDG61848.1"/>
    <property type="molecule type" value="Genomic_DNA"/>
</dbReference>
<evidence type="ECO:0000313" key="10">
    <source>
        <dbReference type="Proteomes" id="UP001163687"/>
    </source>
</evidence>
<evidence type="ECO:0000256" key="3">
    <source>
        <dbReference type="ARBA" id="ARBA00022884"/>
    </source>
</evidence>
<dbReference type="Pfam" id="PF01250">
    <property type="entry name" value="Ribosomal_S6"/>
    <property type="match status" value="1"/>
</dbReference>